<keyword evidence="3 13" id="KW-0812">Transmembrane</keyword>
<evidence type="ECO:0000256" key="6">
    <source>
        <dbReference type="ARBA" id="ARBA00023040"/>
    </source>
</evidence>
<feature type="region of interest" description="Disordered" evidence="12">
    <location>
        <begin position="788"/>
        <end position="811"/>
    </location>
</feature>
<feature type="transmembrane region" description="Helical" evidence="13">
    <location>
        <begin position="926"/>
        <end position="949"/>
    </location>
</feature>
<evidence type="ECO:0000259" key="17">
    <source>
        <dbReference type="PROSITE" id="PS50261"/>
    </source>
</evidence>
<evidence type="ECO:0000256" key="7">
    <source>
        <dbReference type="ARBA" id="ARBA00023136"/>
    </source>
</evidence>
<dbReference type="FunFam" id="1.20.1070.10:FF:000058">
    <property type="entry name" value="Adhesion G protein-coupled receptor F5"/>
    <property type="match status" value="1"/>
</dbReference>
<evidence type="ECO:0000313" key="18">
    <source>
        <dbReference type="EnsemblMetazoa" id="Aqu2.1.39650_001"/>
    </source>
</evidence>
<dbReference type="STRING" id="400682.A0A1X7VH67"/>
<dbReference type="Gene3D" id="2.60.220.50">
    <property type="match status" value="1"/>
</dbReference>
<evidence type="ECO:0000259" key="15">
    <source>
        <dbReference type="PROSITE" id="PS50221"/>
    </source>
</evidence>
<comment type="similarity">
    <text evidence="2">Belongs to the G-protein coupled receptor 2 family. Adhesion G-protein coupled receptor (ADGR) subfamily.</text>
</comment>
<feature type="transmembrane region" description="Helical" evidence="13">
    <location>
        <begin position="822"/>
        <end position="843"/>
    </location>
</feature>
<dbReference type="SUPFAM" id="SSF111418">
    <property type="entry name" value="Hormone receptor domain"/>
    <property type="match status" value="2"/>
</dbReference>
<proteinExistence type="inferred from homology"/>
<dbReference type="PANTHER" id="PTHR12011">
    <property type="entry name" value="ADHESION G-PROTEIN COUPLED RECEPTOR"/>
    <property type="match status" value="1"/>
</dbReference>
<dbReference type="Pfam" id="PF02793">
    <property type="entry name" value="HRM"/>
    <property type="match status" value="1"/>
</dbReference>
<evidence type="ECO:0000256" key="14">
    <source>
        <dbReference type="SAM" id="SignalP"/>
    </source>
</evidence>
<keyword evidence="4 14" id="KW-0732">Signal</keyword>
<dbReference type="OrthoDB" id="1100386at2759"/>
<protein>
    <recommendedName>
        <fullName evidence="20">G-protein coupled receptors family 2 profile 2 domain-containing protein</fullName>
    </recommendedName>
</protein>
<keyword evidence="7 13" id="KW-0472">Membrane</keyword>
<dbReference type="PROSITE" id="PS50227">
    <property type="entry name" value="G_PROTEIN_RECEP_F2_3"/>
    <property type="match status" value="2"/>
</dbReference>
<comment type="subcellular location">
    <subcellularLocation>
        <location evidence="1">Membrane</location>
        <topology evidence="1">Multi-pass membrane protein</topology>
    </subcellularLocation>
</comment>
<dbReference type="PRINTS" id="PR00249">
    <property type="entry name" value="GPCRSECRETIN"/>
</dbReference>
<feature type="domain" description="G-protein coupled receptors family 2 profile 2" evidence="17">
    <location>
        <begin position="820"/>
        <end position="1076"/>
    </location>
</feature>
<dbReference type="SMART" id="SM00303">
    <property type="entry name" value="GPS"/>
    <property type="match status" value="1"/>
</dbReference>
<dbReference type="Gene3D" id="4.10.1240.10">
    <property type="entry name" value="GPCR, family 2, extracellular hormone receptor domain"/>
    <property type="match status" value="2"/>
</dbReference>
<evidence type="ECO:0000256" key="12">
    <source>
        <dbReference type="SAM" id="MobiDB-lite"/>
    </source>
</evidence>
<dbReference type="Proteomes" id="UP000007879">
    <property type="component" value="Unassembled WGS sequence"/>
</dbReference>
<feature type="transmembrane region" description="Helical" evidence="13">
    <location>
        <begin position="973"/>
        <end position="999"/>
    </location>
</feature>
<dbReference type="GO" id="GO:0004930">
    <property type="term" value="F:G protein-coupled receptor activity"/>
    <property type="evidence" value="ECO:0007669"/>
    <property type="project" value="UniProtKB-KW"/>
</dbReference>
<dbReference type="CDD" id="cd15040">
    <property type="entry name" value="7tmB2_Adhesion"/>
    <property type="match status" value="1"/>
</dbReference>
<keyword evidence="5 13" id="KW-1133">Transmembrane helix</keyword>
<dbReference type="PROSITE" id="PS50221">
    <property type="entry name" value="GAIN_B"/>
    <property type="match status" value="1"/>
</dbReference>
<keyword evidence="19" id="KW-1185">Reference proteome</keyword>
<dbReference type="EnsemblMetazoa" id="XM_019993302.1">
    <property type="protein sequence ID" value="XP_019848861.1"/>
    <property type="gene ID" value="LOC105316767"/>
</dbReference>
<gene>
    <name evidence="18" type="primary">105316767</name>
</gene>
<dbReference type="InParanoid" id="A0A1X7VH67"/>
<dbReference type="SMART" id="SM00008">
    <property type="entry name" value="HormR"/>
    <property type="match status" value="2"/>
</dbReference>
<keyword evidence="8" id="KW-1015">Disulfide bond</keyword>
<dbReference type="AlphaFoldDB" id="A0A1X7VH67"/>
<name>A0A1X7VH67_AMPQE</name>
<dbReference type="PROSITE" id="PS50261">
    <property type="entry name" value="G_PROTEIN_RECEP_F2_4"/>
    <property type="match status" value="1"/>
</dbReference>
<dbReference type="InterPro" id="IPR057244">
    <property type="entry name" value="GAIN_B"/>
</dbReference>
<evidence type="ECO:0000259" key="16">
    <source>
        <dbReference type="PROSITE" id="PS50227"/>
    </source>
</evidence>
<dbReference type="GO" id="GO:0007166">
    <property type="term" value="P:cell surface receptor signaling pathway"/>
    <property type="evidence" value="ECO:0007669"/>
    <property type="project" value="InterPro"/>
</dbReference>
<evidence type="ECO:0000256" key="11">
    <source>
        <dbReference type="ARBA" id="ARBA00023224"/>
    </source>
</evidence>
<evidence type="ECO:0000256" key="2">
    <source>
        <dbReference type="ARBA" id="ARBA00007343"/>
    </source>
</evidence>
<evidence type="ECO:0000256" key="10">
    <source>
        <dbReference type="ARBA" id="ARBA00023180"/>
    </source>
</evidence>
<evidence type="ECO:0000256" key="13">
    <source>
        <dbReference type="SAM" id="Phobius"/>
    </source>
</evidence>
<keyword evidence="10" id="KW-0325">Glycoprotein</keyword>
<evidence type="ECO:0000256" key="8">
    <source>
        <dbReference type="ARBA" id="ARBA00023157"/>
    </source>
</evidence>
<evidence type="ECO:0000256" key="5">
    <source>
        <dbReference type="ARBA" id="ARBA00022989"/>
    </source>
</evidence>
<accession>A0A1X7VH67</accession>
<dbReference type="eggNOG" id="KOG4193">
    <property type="taxonomic scope" value="Eukaryota"/>
</dbReference>
<keyword evidence="9" id="KW-0675">Receptor</keyword>
<feature type="compositionally biased region" description="Acidic residues" evidence="12">
    <location>
        <begin position="796"/>
        <end position="807"/>
    </location>
</feature>
<reference evidence="18" key="2">
    <citation type="submission" date="2017-05" db="UniProtKB">
        <authorList>
            <consortium name="EnsemblMetazoa"/>
        </authorList>
    </citation>
    <scope>IDENTIFICATION</scope>
</reference>
<dbReference type="KEGG" id="aqu:105316767"/>
<feature type="chain" id="PRO_5010868361" description="G-protein coupled receptors family 2 profile 2 domain-containing protein" evidence="14">
    <location>
        <begin position="31"/>
        <end position="1177"/>
    </location>
</feature>
<keyword evidence="11" id="KW-0807">Transducer</keyword>
<dbReference type="InterPro" id="IPR036445">
    <property type="entry name" value="GPCR_2_extracell_dom_sf"/>
</dbReference>
<dbReference type="Pfam" id="PF01825">
    <property type="entry name" value="GPS"/>
    <property type="match status" value="1"/>
</dbReference>
<dbReference type="InterPro" id="IPR001879">
    <property type="entry name" value="GPCR_2_extracellular_dom"/>
</dbReference>
<evidence type="ECO:0000256" key="4">
    <source>
        <dbReference type="ARBA" id="ARBA00022729"/>
    </source>
</evidence>
<evidence type="ECO:0000256" key="1">
    <source>
        <dbReference type="ARBA" id="ARBA00004141"/>
    </source>
</evidence>
<feature type="domain" description="G-protein coupled receptors family 2 profile 1" evidence="16">
    <location>
        <begin position="141"/>
        <end position="218"/>
    </location>
</feature>
<dbReference type="Pfam" id="PF00002">
    <property type="entry name" value="7tm_2"/>
    <property type="match status" value="1"/>
</dbReference>
<dbReference type="PANTHER" id="PTHR12011:SF347">
    <property type="entry name" value="FI21270P1-RELATED"/>
    <property type="match status" value="1"/>
</dbReference>
<reference evidence="19" key="1">
    <citation type="journal article" date="2010" name="Nature">
        <title>The Amphimedon queenslandica genome and the evolution of animal complexity.</title>
        <authorList>
            <person name="Srivastava M."/>
            <person name="Simakov O."/>
            <person name="Chapman J."/>
            <person name="Fahey B."/>
            <person name="Gauthier M.E."/>
            <person name="Mitros T."/>
            <person name="Richards G.S."/>
            <person name="Conaco C."/>
            <person name="Dacre M."/>
            <person name="Hellsten U."/>
            <person name="Larroux C."/>
            <person name="Putnam N.H."/>
            <person name="Stanke M."/>
            <person name="Adamska M."/>
            <person name="Darling A."/>
            <person name="Degnan S.M."/>
            <person name="Oakley T.H."/>
            <person name="Plachetzki D.C."/>
            <person name="Zhai Y."/>
            <person name="Adamski M."/>
            <person name="Calcino A."/>
            <person name="Cummins S.F."/>
            <person name="Goodstein D.M."/>
            <person name="Harris C."/>
            <person name="Jackson D.J."/>
            <person name="Leys S.P."/>
            <person name="Shu S."/>
            <person name="Woodcroft B.J."/>
            <person name="Vervoort M."/>
            <person name="Kosik K.S."/>
            <person name="Manning G."/>
            <person name="Degnan B.M."/>
            <person name="Rokhsar D.S."/>
        </authorList>
    </citation>
    <scope>NUCLEOTIDE SEQUENCE [LARGE SCALE GENOMIC DNA]</scope>
</reference>
<feature type="domain" description="GAIN-B" evidence="15">
    <location>
        <begin position="622"/>
        <end position="787"/>
    </location>
</feature>
<evidence type="ECO:0000313" key="19">
    <source>
        <dbReference type="Proteomes" id="UP000007879"/>
    </source>
</evidence>
<sequence>MAATTSVIIPPPLLSLLLLLLVNQSQLSIASRLPPCTTFRNTCSKVFQLDLSAINSTDEAVSFSISSSSLALLNISYIVNTSRGDCLTRSGECQNVSEQYYSNGVSSSQEQEVTNVYYISCTIKETEPLYSVISVKLDFGNCSYTFGLLQDGGDGGNLCPADYDNGLLWQQSWPSLLPVFKSCNDISERFSSNSYAYRNCTSNGIWTSTDISHCRLKPSYAQNAFFNIWYKFNPKEPFNKENYLISNMTIHLRSVDYSNISLQYVTRNGLLLRAGFTVILESNLSSPGERADITMLVQNLKELKILSIYETNTTQAQIFRPNTSCLCDMEYRNSLTLPVCVGDFGSPCNCSNGNCKCSSPRYVGDGYYCTVDSDRDGFPDVPLDSCIENTSKYCRKDNCPYIHNPSQTNYSCFGCAAERDRIWNLTWPDTQFGKTALQKCPNSTTGGIFFASRKCNASLGWLWPRTSNCSLSNWFYFKLFNDTNYAVNHNLTDEERVAELNYLYGELIDSYSAPPSGSNGGPTIGQPDLKKSPYSLLHINKMVDYTLKLLPSAEFDEYNSYTFIPDMVDVFDDLLNEDYAEEWKEVEETEGHHFGSTLLLENVENYFLYYTGFEKSVRIKRKNFNIMSDVYNLSSQVAEGDYVINSNLSDSYITLHIPEGLLREKTANGIEPVSIISIQFRSLDDFLSSDGNNTNDTKISSNVWSGQIGREGTVFSEPILISFTAEKIDNETHNYVCSYWNTTSGQWMTDGVYTVGYYEWTDNRSYVVCSSYHLTAFAVLVSVNGNNGGGSNEEGGTTDDSGDDDDEHGSSLTSLNHKAMSIATYAGTAASVLCLALSFLFFIAQYKDLLEKPHLFIHLNLIIALMLAYSIFGLGIELAKGNEVLCSVVAGLLHYFFLASFCWMLCEGIMLYLLLVVVFSRLAKRWYFFFAIGWVTPLIPVSITMPVHYDKYTVKDSFGNITLCWLSDESGTIWAFVAPMLLIIAINVVFFVLIVRSLCKSKRMEKSKKMKATNLRQQTVSLLKNCIILLPLMGFTWLFGLLAFDTDTYSLIFAWLFNILNSTQGVAIFFLYVVRNDKVWSKLTFCFRKYISKEVSSPSNTMMKPSLKSTRTLISNVSLSQANTFGENSSQDGNSSTSDPPADNALFTLSETDLTATHKIEDTKDNVSTASIKIDFD</sequence>
<evidence type="ECO:0000256" key="9">
    <source>
        <dbReference type="ARBA" id="ARBA00023170"/>
    </source>
</evidence>
<dbReference type="Gene3D" id="1.20.1070.10">
    <property type="entry name" value="Rhodopsin 7-helix transmembrane proteins"/>
    <property type="match status" value="1"/>
</dbReference>
<evidence type="ECO:0008006" key="20">
    <source>
        <dbReference type="Google" id="ProtNLM"/>
    </source>
</evidence>
<feature type="transmembrane region" description="Helical" evidence="13">
    <location>
        <begin position="855"/>
        <end position="876"/>
    </location>
</feature>
<keyword evidence="6" id="KW-0297">G-protein coupled receptor</keyword>
<dbReference type="InterPro" id="IPR000832">
    <property type="entry name" value="GPCR_2_secretin-like"/>
</dbReference>
<dbReference type="SUPFAM" id="SSF81321">
    <property type="entry name" value="Family A G protein-coupled receptor-like"/>
    <property type="match status" value="1"/>
</dbReference>
<evidence type="ECO:0000256" key="3">
    <source>
        <dbReference type="ARBA" id="ARBA00022692"/>
    </source>
</evidence>
<feature type="transmembrane region" description="Helical" evidence="13">
    <location>
        <begin position="896"/>
        <end position="919"/>
    </location>
</feature>
<dbReference type="InterPro" id="IPR000203">
    <property type="entry name" value="GPS"/>
</dbReference>
<dbReference type="EnsemblMetazoa" id="Aqu2.1.39650_001">
    <property type="protein sequence ID" value="Aqu2.1.39650_001"/>
    <property type="gene ID" value="Aqu2.1.39650"/>
</dbReference>
<feature type="transmembrane region" description="Helical" evidence="13">
    <location>
        <begin position="1052"/>
        <end position="1074"/>
    </location>
</feature>
<feature type="domain" description="G-protein coupled receptors family 2 profile 1" evidence="16">
    <location>
        <begin position="385"/>
        <end position="473"/>
    </location>
</feature>
<dbReference type="InterPro" id="IPR017981">
    <property type="entry name" value="GPCR_2-like_7TM"/>
</dbReference>
<dbReference type="InterPro" id="IPR046338">
    <property type="entry name" value="GAIN_dom_sf"/>
</dbReference>
<organism evidence="18">
    <name type="scientific">Amphimedon queenslandica</name>
    <name type="common">Sponge</name>
    <dbReference type="NCBI Taxonomy" id="400682"/>
    <lineage>
        <taxon>Eukaryota</taxon>
        <taxon>Metazoa</taxon>
        <taxon>Porifera</taxon>
        <taxon>Demospongiae</taxon>
        <taxon>Heteroscleromorpha</taxon>
        <taxon>Haplosclerida</taxon>
        <taxon>Niphatidae</taxon>
        <taxon>Amphimedon</taxon>
    </lineage>
</organism>
<dbReference type="GO" id="GO:0005886">
    <property type="term" value="C:plasma membrane"/>
    <property type="evidence" value="ECO:0007669"/>
    <property type="project" value="UniProtKB-SubCell"/>
</dbReference>
<feature type="signal peptide" evidence="14">
    <location>
        <begin position="1"/>
        <end position="30"/>
    </location>
</feature>
<feature type="transmembrane region" description="Helical" evidence="13">
    <location>
        <begin position="1020"/>
        <end position="1040"/>
    </location>
</feature>